<dbReference type="InterPro" id="IPR029016">
    <property type="entry name" value="GAF-like_dom_sf"/>
</dbReference>
<evidence type="ECO:0000313" key="9">
    <source>
        <dbReference type="Proteomes" id="UP000289238"/>
    </source>
</evidence>
<dbReference type="EC" id="2.7.13.3" evidence="2"/>
<dbReference type="EMBL" id="QOVM01000007">
    <property type="protein sequence ID" value="RXG20762.1"/>
    <property type="molecule type" value="Genomic_DNA"/>
</dbReference>
<dbReference type="Proteomes" id="UP000289238">
    <property type="component" value="Unassembled WGS sequence"/>
</dbReference>
<dbReference type="PANTHER" id="PTHR43711">
    <property type="entry name" value="TWO-COMPONENT HISTIDINE KINASE"/>
    <property type="match status" value="1"/>
</dbReference>
<organism evidence="8 9">
    <name type="scientific">Leeuwenhoekiella aequorea</name>
    <dbReference type="NCBI Taxonomy" id="283736"/>
    <lineage>
        <taxon>Bacteria</taxon>
        <taxon>Pseudomonadati</taxon>
        <taxon>Bacteroidota</taxon>
        <taxon>Flavobacteriia</taxon>
        <taxon>Flavobacteriales</taxon>
        <taxon>Flavobacteriaceae</taxon>
        <taxon>Leeuwenhoekiella</taxon>
    </lineage>
</organism>
<keyword evidence="4" id="KW-0808">Transferase</keyword>
<feature type="domain" description="Histidine kinase" evidence="7">
    <location>
        <begin position="138"/>
        <end position="352"/>
    </location>
</feature>
<dbReference type="Pfam" id="PF02518">
    <property type="entry name" value="HATPase_c"/>
    <property type="match status" value="1"/>
</dbReference>
<reference evidence="8 9" key="1">
    <citation type="submission" date="2018-07" db="EMBL/GenBank/DDBJ databases">
        <title>Leeuwenhoekiella genomics.</title>
        <authorList>
            <person name="Tahon G."/>
            <person name="Willems A."/>
        </authorList>
    </citation>
    <scope>NUCLEOTIDE SEQUENCE [LARGE SCALE GENOMIC DNA]</scope>
    <source>
        <strain evidence="8 9">LMG 22550</strain>
    </source>
</reference>
<dbReference type="InterPro" id="IPR003661">
    <property type="entry name" value="HisK_dim/P_dom"/>
</dbReference>
<dbReference type="AlphaFoldDB" id="A0A4V1KQA8"/>
<dbReference type="InterPro" id="IPR003594">
    <property type="entry name" value="HATPase_dom"/>
</dbReference>
<dbReference type="SMART" id="SM00388">
    <property type="entry name" value="HisKA"/>
    <property type="match status" value="1"/>
</dbReference>
<evidence type="ECO:0000313" key="8">
    <source>
        <dbReference type="EMBL" id="RXG20762.1"/>
    </source>
</evidence>
<dbReference type="PRINTS" id="PR00344">
    <property type="entry name" value="BCTRLSENSOR"/>
</dbReference>
<dbReference type="Gene3D" id="3.30.565.10">
    <property type="entry name" value="Histidine kinase-like ATPase, C-terminal domain"/>
    <property type="match status" value="1"/>
</dbReference>
<dbReference type="Gene3D" id="3.30.450.40">
    <property type="match status" value="1"/>
</dbReference>
<keyword evidence="9" id="KW-1185">Reference proteome</keyword>
<dbReference type="SUPFAM" id="SSF55781">
    <property type="entry name" value="GAF domain-like"/>
    <property type="match status" value="1"/>
</dbReference>
<sequence length="370" mass="41686">MLDYNRNFLKSHYGVPFSESPRKISFCTHAIQSPESIFVIPDARKDDRFKNNPLVTGEMKAIFYAGVPLIDKGGHALGTLCVFDHKPRTLSDRQKNTLIALANQVVNLFELHRQNLENKALQKNLLKKNSLLKDFAGVVSHDMKMPLANIITTTDLLKAKYKELLDEKGLDYLNYLKSSSFSLSEYINGILLHYESDNLTINQRELFDIHDLLEELEDLLNADYKCVIHLPETNHLINCNKVALNQIFLNLIGNSLKYSDKESPEIYISVDENDDFYLFEVKDNGIGIAPDKLGEIFDLFTIATDKDKNGNRGNGIGLSTVKKLVTNLGGKINVASEIGKGTTFKFTARKADIPTQISGPEYDTSKSYKN</sequence>
<dbReference type="InterPro" id="IPR005467">
    <property type="entry name" value="His_kinase_dom"/>
</dbReference>
<dbReference type="Pfam" id="PF01590">
    <property type="entry name" value="GAF"/>
    <property type="match status" value="1"/>
</dbReference>
<dbReference type="GO" id="GO:0000155">
    <property type="term" value="F:phosphorelay sensor kinase activity"/>
    <property type="evidence" value="ECO:0007669"/>
    <property type="project" value="InterPro"/>
</dbReference>
<evidence type="ECO:0000256" key="1">
    <source>
        <dbReference type="ARBA" id="ARBA00000085"/>
    </source>
</evidence>
<dbReference type="InterPro" id="IPR036097">
    <property type="entry name" value="HisK_dim/P_sf"/>
</dbReference>
<comment type="caution">
    <text evidence="8">The sequence shown here is derived from an EMBL/GenBank/DDBJ whole genome shotgun (WGS) entry which is preliminary data.</text>
</comment>
<keyword evidence="5" id="KW-0418">Kinase</keyword>
<dbReference type="Pfam" id="PF00512">
    <property type="entry name" value="HisKA"/>
    <property type="match status" value="1"/>
</dbReference>
<evidence type="ECO:0000256" key="6">
    <source>
        <dbReference type="ARBA" id="ARBA00023012"/>
    </source>
</evidence>
<accession>A0A4V1KQA8</accession>
<evidence type="ECO:0000259" key="7">
    <source>
        <dbReference type="PROSITE" id="PS50109"/>
    </source>
</evidence>
<dbReference type="Gene3D" id="1.10.287.130">
    <property type="match status" value="1"/>
</dbReference>
<dbReference type="PANTHER" id="PTHR43711:SF31">
    <property type="entry name" value="HISTIDINE KINASE"/>
    <property type="match status" value="1"/>
</dbReference>
<protein>
    <recommendedName>
        <fullName evidence="2">histidine kinase</fullName>
        <ecNumber evidence="2">2.7.13.3</ecNumber>
    </recommendedName>
</protein>
<dbReference type="PROSITE" id="PS50109">
    <property type="entry name" value="HIS_KIN"/>
    <property type="match status" value="1"/>
</dbReference>
<evidence type="ECO:0000256" key="4">
    <source>
        <dbReference type="ARBA" id="ARBA00022679"/>
    </source>
</evidence>
<dbReference type="InterPro" id="IPR036890">
    <property type="entry name" value="HATPase_C_sf"/>
</dbReference>
<dbReference type="SUPFAM" id="SSF55874">
    <property type="entry name" value="ATPase domain of HSP90 chaperone/DNA topoisomerase II/histidine kinase"/>
    <property type="match status" value="1"/>
</dbReference>
<dbReference type="SMART" id="SM00387">
    <property type="entry name" value="HATPase_c"/>
    <property type="match status" value="1"/>
</dbReference>
<dbReference type="CDD" id="cd00082">
    <property type="entry name" value="HisKA"/>
    <property type="match status" value="1"/>
</dbReference>
<evidence type="ECO:0000256" key="3">
    <source>
        <dbReference type="ARBA" id="ARBA00022553"/>
    </source>
</evidence>
<keyword evidence="3" id="KW-0597">Phosphoprotein</keyword>
<name>A0A4V1KQA8_9FLAO</name>
<dbReference type="InterPro" id="IPR003018">
    <property type="entry name" value="GAF"/>
</dbReference>
<evidence type="ECO:0000256" key="2">
    <source>
        <dbReference type="ARBA" id="ARBA00012438"/>
    </source>
</evidence>
<dbReference type="InterPro" id="IPR050736">
    <property type="entry name" value="Sensor_HK_Regulatory"/>
</dbReference>
<proteinExistence type="predicted"/>
<evidence type="ECO:0000256" key="5">
    <source>
        <dbReference type="ARBA" id="ARBA00022777"/>
    </source>
</evidence>
<keyword evidence="6" id="KW-0902">Two-component regulatory system</keyword>
<gene>
    <name evidence="8" type="ORF">DSM00_2866</name>
</gene>
<comment type="catalytic activity">
    <reaction evidence="1">
        <text>ATP + protein L-histidine = ADP + protein N-phospho-L-histidine.</text>
        <dbReference type="EC" id="2.7.13.3"/>
    </reaction>
</comment>
<dbReference type="SUPFAM" id="SSF47384">
    <property type="entry name" value="Homodimeric domain of signal transducing histidine kinase"/>
    <property type="match status" value="1"/>
</dbReference>
<dbReference type="InterPro" id="IPR004358">
    <property type="entry name" value="Sig_transdc_His_kin-like_C"/>
</dbReference>